<organism evidence="1">
    <name type="scientific">Chromera velia CCMP2878</name>
    <dbReference type="NCBI Taxonomy" id="1169474"/>
    <lineage>
        <taxon>Eukaryota</taxon>
        <taxon>Sar</taxon>
        <taxon>Alveolata</taxon>
        <taxon>Colpodellida</taxon>
        <taxon>Chromeraceae</taxon>
        <taxon>Chromera</taxon>
    </lineage>
</organism>
<name>A0A0G4F800_9ALVE</name>
<sequence length="177" mass="19026">MLEPVTVSGRLLVNGVLASSFSSQVTDSLPENLHSLGFAHPSSIFSLTWPLRMWHSSFGLSNGNEYGPLGDRFGGLVASWFFDPTRGLFPPTEAKEEQDSLHPIADLARHVLKKIQAGESVYEGLSTLQRLAVFAVAGRSLQSLNAPSECRLAGGLQEEQVVESVSISPQPPIPVSA</sequence>
<evidence type="ECO:0000313" key="1">
    <source>
        <dbReference type="EMBL" id="CEM08386.1"/>
    </source>
</evidence>
<gene>
    <name evidence="1" type="ORF">Cvel_15565</name>
</gene>
<dbReference type="PhylomeDB" id="A0A0G4F800"/>
<dbReference type="VEuPathDB" id="CryptoDB:Cvel_15565"/>
<proteinExistence type="predicted"/>
<dbReference type="EMBL" id="CDMZ01000173">
    <property type="protein sequence ID" value="CEM08386.1"/>
    <property type="molecule type" value="Genomic_DNA"/>
</dbReference>
<dbReference type="AlphaFoldDB" id="A0A0G4F800"/>
<accession>A0A0G4F800</accession>
<reference evidence="1" key="1">
    <citation type="submission" date="2014-11" db="EMBL/GenBank/DDBJ databases">
        <authorList>
            <person name="Otto D Thomas"/>
            <person name="Naeem Raeece"/>
        </authorList>
    </citation>
    <scope>NUCLEOTIDE SEQUENCE</scope>
</reference>
<protein>
    <submittedName>
        <fullName evidence="1">Uncharacterized protein</fullName>
    </submittedName>
</protein>